<dbReference type="EMBL" id="JACU01000006">
    <property type="protein sequence ID" value="KMS54430.1"/>
    <property type="molecule type" value="Genomic_DNA"/>
</dbReference>
<organism evidence="2 3">
    <name type="scientific">Novosphingobium barchaimii LL02</name>
    <dbReference type="NCBI Taxonomy" id="1114963"/>
    <lineage>
        <taxon>Bacteria</taxon>
        <taxon>Pseudomonadati</taxon>
        <taxon>Pseudomonadota</taxon>
        <taxon>Alphaproteobacteria</taxon>
        <taxon>Sphingomonadales</taxon>
        <taxon>Sphingomonadaceae</taxon>
        <taxon>Novosphingobium</taxon>
    </lineage>
</organism>
<protein>
    <submittedName>
        <fullName evidence="2">Uncharacterized protein</fullName>
    </submittedName>
</protein>
<feature type="compositionally biased region" description="Basic and acidic residues" evidence="1">
    <location>
        <begin position="1"/>
        <end position="19"/>
    </location>
</feature>
<feature type="region of interest" description="Disordered" evidence="1">
    <location>
        <begin position="1"/>
        <end position="21"/>
    </location>
</feature>
<accession>A0A0J8AI07</accession>
<evidence type="ECO:0000313" key="3">
    <source>
        <dbReference type="Proteomes" id="UP000052268"/>
    </source>
</evidence>
<name>A0A0J8AI07_9SPHN</name>
<sequence length="46" mass="5494">MDMKDDEPRQDEEQIDARVPRLRQARYRGGIHLFPEVSGSMVRDHR</sequence>
<gene>
    <name evidence="2" type="ORF">V474_20875</name>
</gene>
<dbReference type="AlphaFoldDB" id="A0A0J8AI07"/>
<proteinExistence type="predicted"/>
<dbReference type="Proteomes" id="UP000052268">
    <property type="component" value="Unassembled WGS sequence"/>
</dbReference>
<reference evidence="2 3" key="1">
    <citation type="journal article" date="2015" name="G3 (Bethesda)">
        <title>Insights into Ongoing Evolution of the Hexachlorocyclohexane Catabolic Pathway from Comparative Genomics of Ten Sphingomonadaceae Strains.</title>
        <authorList>
            <person name="Pearce S.L."/>
            <person name="Oakeshott J.G."/>
            <person name="Pandey G."/>
        </authorList>
    </citation>
    <scope>NUCLEOTIDE SEQUENCE [LARGE SCALE GENOMIC DNA]</scope>
    <source>
        <strain evidence="2 3">LL02</strain>
    </source>
</reference>
<evidence type="ECO:0000313" key="2">
    <source>
        <dbReference type="EMBL" id="KMS54430.1"/>
    </source>
</evidence>
<keyword evidence="3" id="KW-1185">Reference proteome</keyword>
<evidence type="ECO:0000256" key="1">
    <source>
        <dbReference type="SAM" id="MobiDB-lite"/>
    </source>
</evidence>
<comment type="caution">
    <text evidence="2">The sequence shown here is derived from an EMBL/GenBank/DDBJ whole genome shotgun (WGS) entry which is preliminary data.</text>
</comment>